<accession>A0A081RUV0</accession>
<dbReference type="InterPro" id="IPR012809">
    <property type="entry name" value="ECF_CbiQ"/>
</dbReference>
<evidence type="ECO:0000313" key="9">
    <source>
        <dbReference type="Proteomes" id="UP000028002"/>
    </source>
</evidence>
<dbReference type="NCBIfam" id="NF012029">
    <property type="entry name" value="PRK15485.1"/>
    <property type="match status" value="1"/>
</dbReference>
<dbReference type="PANTHER" id="PTHR43723">
    <property type="entry name" value="COBALT TRANSPORT PROTEIN CBIQ"/>
    <property type="match status" value="1"/>
</dbReference>
<feature type="transmembrane region" description="Helical" evidence="7">
    <location>
        <begin position="43"/>
        <end position="59"/>
    </location>
</feature>
<name>A0A081RUV0_PHOTE</name>
<dbReference type="EMBL" id="JGVH01000049">
    <property type="protein sequence ID" value="KER02453.1"/>
    <property type="molecule type" value="Genomic_DNA"/>
</dbReference>
<evidence type="ECO:0000256" key="5">
    <source>
        <dbReference type="ARBA" id="ARBA00022989"/>
    </source>
</evidence>
<keyword evidence="5 7" id="KW-1133">Transmembrane helix</keyword>
<comment type="similarity">
    <text evidence="2">Belongs to the CbiQ family.</text>
</comment>
<gene>
    <name evidence="8" type="ORF">MEG1DRAFT_02907</name>
</gene>
<feature type="transmembrane region" description="Helical" evidence="7">
    <location>
        <begin position="66"/>
        <end position="86"/>
    </location>
</feature>
<comment type="subcellular location">
    <subcellularLocation>
        <location evidence="1">Cell membrane</location>
        <topology evidence="1">Multi-pass membrane protein</topology>
    </subcellularLocation>
</comment>
<dbReference type="NCBIfam" id="TIGR02454">
    <property type="entry name" value="ECF_T_CbiQ"/>
    <property type="match status" value="1"/>
</dbReference>
<keyword evidence="6 7" id="KW-0472">Membrane</keyword>
<reference evidence="8 9" key="1">
    <citation type="submission" date="2014-03" db="EMBL/GenBank/DDBJ databases">
        <title>Draft Genome of Photorhabdus temperata Meg1.</title>
        <authorList>
            <person name="Hurst S.G.IV."/>
            <person name="Morris K."/>
            <person name="Thomas K."/>
            <person name="Tisa L.S."/>
        </authorList>
    </citation>
    <scope>NUCLEOTIDE SEQUENCE [LARGE SCALE GENOMIC DNA]</scope>
    <source>
        <strain evidence="8 9">Meg1</strain>
    </source>
</reference>
<dbReference type="GO" id="GO:0006824">
    <property type="term" value="P:cobalt ion transport"/>
    <property type="evidence" value="ECO:0007669"/>
    <property type="project" value="InterPro"/>
</dbReference>
<evidence type="ECO:0000256" key="4">
    <source>
        <dbReference type="ARBA" id="ARBA00022692"/>
    </source>
</evidence>
<dbReference type="PANTHER" id="PTHR43723:SF1">
    <property type="entry name" value="COBALT TRANSPORT PROTEIN CBIQ"/>
    <property type="match status" value="1"/>
</dbReference>
<dbReference type="InterPro" id="IPR052770">
    <property type="entry name" value="Cobalt_transport_CbiQ"/>
</dbReference>
<protein>
    <submittedName>
        <fullName evidence="8">Cobalt ABC transporter, permease protein CbiQ</fullName>
    </submittedName>
</protein>
<comment type="caution">
    <text evidence="8">The sequence shown here is derived from an EMBL/GenBank/DDBJ whole genome shotgun (WGS) entry which is preliminary data.</text>
</comment>
<proteinExistence type="inferred from homology"/>
<dbReference type="AlphaFoldDB" id="A0A081RUV0"/>
<keyword evidence="3" id="KW-1003">Cell membrane</keyword>
<evidence type="ECO:0000256" key="2">
    <source>
        <dbReference type="ARBA" id="ARBA00008564"/>
    </source>
</evidence>
<evidence type="ECO:0000256" key="7">
    <source>
        <dbReference type="SAM" id="Phobius"/>
    </source>
</evidence>
<dbReference type="CDD" id="cd16914">
    <property type="entry name" value="EcfT"/>
    <property type="match status" value="1"/>
</dbReference>
<dbReference type="Pfam" id="PF02361">
    <property type="entry name" value="CbiQ"/>
    <property type="match status" value="1"/>
</dbReference>
<dbReference type="InterPro" id="IPR003339">
    <property type="entry name" value="ABC/ECF_trnsptr_transmembrane"/>
</dbReference>
<dbReference type="GO" id="GO:0043190">
    <property type="term" value="C:ATP-binding cassette (ABC) transporter complex"/>
    <property type="evidence" value="ECO:0007669"/>
    <property type="project" value="InterPro"/>
</dbReference>
<dbReference type="PATRIC" id="fig|1393735.3.peg.2958"/>
<evidence type="ECO:0000256" key="3">
    <source>
        <dbReference type="ARBA" id="ARBA00022475"/>
    </source>
</evidence>
<evidence type="ECO:0000256" key="6">
    <source>
        <dbReference type="ARBA" id="ARBA00023136"/>
    </source>
</evidence>
<evidence type="ECO:0000313" key="8">
    <source>
        <dbReference type="EMBL" id="KER02453.1"/>
    </source>
</evidence>
<feature type="transmembrane region" description="Helical" evidence="7">
    <location>
        <begin position="21"/>
        <end position="37"/>
    </location>
</feature>
<keyword evidence="4 7" id="KW-0812">Transmembrane</keyword>
<dbReference type="Proteomes" id="UP000028002">
    <property type="component" value="Unassembled WGS sequence"/>
</dbReference>
<organism evidence="8 9">
    <name type="scientific">Photorhabdus temperata subsp. temperata Meg1</name>
    <dbReference type="NCBI Taxonomy" id="1393735"/>
    <lineage>
        <taxon>Bacteria</taxon>
        <taxon>Pseudomonadati</taxon>
        <taxon>Pseudomonadota</taxon>
        <taxon>Gammaproteobacteria</taxon>
        <taxon>Enterobacterales</taxon>
        <taxon>Morganellaceae</taxon>
        <taxon>Photorhabdus</taxon>
    </lineage>
</organism>
<sequence>MNMLGIDRLSYQSRWRRVDPMAKLALYGLFLLLAMISPPRYQALLLLVIAALTCYLLRIGPRRYLLWLSVPLSFLLVGLIAIVLSVSRQPDALWWGVQAGQFWFGIDKAGLTTANQTMWRSLAALAATFWFVLNTPFPQLIQLLKRCHVPDLLTEQILLTWRFIFIFIDEAAAIHRAQSLRFGYTSLGSGYRSLAMLVSMLFTRVMIRYQQMIVSLDIKLYQGNFHL</sequence>
<evidence type="ECO:0000256" key="1">
    <source>
        <dbReference type="ARBA" id="ARBA00004651"/>
    </source>
</evidence>